<dbReference type="GO" id="GO:0000725">
    <property type="term" value="P:recombinational repair"/>
    <property type="evidence" value="ECO:0007669"/>
    <property type="project" value="InterPro"/>
</dbReference>
<organism evidence="2">
    <name type="scientific">Trypanosoma vivax (strain Y486)</name>
    <dbReference type="NCBI Taxonomy" id="1055687"/>
    <lineage>
        <taxon>Eukaryota</taxon>
        <taxon>Discoba</taxon>
        <taxon>Euglenozoa</taxon>
        <taxon>Kinetoplastea</taxon>
        <taxon>Metakinetoplastina</taxon>
        <taxon>Trypanosomatida</taxon>
        <taxon>Trypanosomatidae</taxon>
        <taxon>Trypanosoma</taxon>
        <taxon>Duttonella</taxon>
    </lineage>
</organism>
<dbReference type="AlphaFoldDB" id="G0UC46"/>
<reference evidence="2" key="1">
    <citation type="journal article" date="2012" name="Proc. Natl. Acad. Sci. U.S.A.">
        <title>Antigenic diversity is generated by distinct evolutionary mechanisms in African trypanosome species.</title>
        <authorList>
            <person name="Jackson A.P."/>
            <person name="Berry A."/>
            <person name="Aslett M."/>
            <person name="Allison H.C."/>
            <person name="Burton P."/>
            <person name="Vavrova-Anderson J."/>
            <person name="Brown R."/>
            <person name="Browne H."/>
            <person name="Corton N."/>
            <person name="Hauser H."/>
            <person name="Gamble J."/>
            <person name="Gilderthorp R."/>
            <person name="Marcello L."/>
            <person name="McQuillan J."/>
            <person name="Otto T.D."/>
            <person name="Quail M.A."/>
            <person name="Sanders M.J."/>
            <person name="van Tonder A."/>
            <person name="Ginger M.L."/>
            <person name="Field M.C."/>
            <person name="Barry J.D."/>
            <person name="Hertz-Fowler C."/>
            <person name="Berriman M."/>
        </authorList>
    </citation>
    <scope>NUCLEOTIDE SEQUENCE</scope>
    <source>
        <strain evidence="2">Y486</strain>
    </source>
</reference>
<gene>
    <name evidence="2" type="ORF">TVY486_1108780</name>
</gene>
<dbReference type="EMBL" id="HE573027">
    <property type="protein sequence ID" value="CCC53394.1"/>
    <property type="molecule type" value="Genomic_DNA"/>
</dbReference>
<dbReference type="InterPro" id="IPR058570">
    <property type="entry name" value="HROB_OB"/>
</dbReference>
<sequence>MDFQSILQQEAQDRSLVMASLSSVGISTVSKKIPCCGGAVEKIVAESSHDCTVLLRDMSGTMHCAIHGSVTSQYPDILAAGALILLRDVTVLVLPTLMPPILVVCLEHLAALLLPEGPPGSGGLYGLVGRIAEEETATSTADCFMEKGMSASGACADFRDEGGYLISNVCAGHTASLPDVAVSPSSGVESVPTGLADASFDDENCLQLADDL</sequence>
<name>G0UC46_TRYVY</name>
<evidence type="ECO:0000259" key="1">
    <source>
        <dbReference type="Pfam" id="PF15072"/>
    </source>
</evidence>
<evidence type="ECO:0000313" key="2">
    <source>
        <dbReference type="EMBL" id="CCC53394.1"/>
    </source>
</evidence>
<feature type="domain" description="Homologous recombination OB-fold protein OB-fold" evidence="1">
    <location>
        <begin position="31"/>
        <end position="115"/>
    </location>
</feature>
<dbReference type="Pfam" id="PF15072">
    <property type="entry name" value="HROB"/>
    <property type="match status" value="1"/>
</dbReference>
<accession>G0UC46</accession>
<proteinExistence type="predicted"/>
<protein>
    <recommendedName>
        <fullName evidence="1">Homologous recombination OB-fold protein OB-fold domain-containing protein</fullName>
    </recommendedName>
</protein>
<dbReference type="VEuPathDB" id="TriTrypDB:TvY486_1108780"/>